<feature type="transmembrane region" description="Helical" evidence="2">
    <location>
        <begin position="306"/>
        <end position="326"/>
    </location>
</feature>
<protein>
    <submittedName>
        <fullName evidence="3">Uncharacterized protein</fullName>
    </submittedName>
</protein>
<sequence>MGVSLGQGMIHFVLLTRDGSGRELVESRVIDVDPSDGHDTAGRVNAGIDLMLDAARGADRRVGPIGVAAGGDLGRELIGSTGSGPRRQIHLVSVEEAVVACLIETGQIGRYRSVVVVDCGDTGTTFYTVEPSSGAIGDITHSRALSGRALDDAIVRQVVDDAGAVSGSFSNKLSRNALRSAVRTAKEESGEHGTVDAAGRFRIGDATLASAVRPFLKDAREELSRYLATHSACAVVLVGGLANLPTIADMVPEEDAEGGLVEVVIPTNPEQIAAVGAAMLSSEQATAPSRLAFIGGGRRRGVLSPLPIAVAAVVIAAAMFTVYAVGSTLTGNSTDIPSPSSARVASISTDSDQSDIVPSETRQEPTPLTSTSAEAPRTAREDDGPGWATTQLPPTTPSPSTLTLSARPSTPSTTTRPPSAETSRPTLPLPPGITIPPKLLPPGFVPPSGTPAPGVETPTPSHQQPSGGAGSNGGASQSHNDRGAGAGQLTPPTTTTTTPVPDGLLPPP</sequence>
<dbReference type="AlphaFoldDB" id="H5U4Z2"/>
<comment type="caution">
    <text evidence="3">The sequence shown here is derived from an EMBL/GenBank/DDBJ whole genome shotgun (WGS) entry which is preliminary data.</text>
</comment>
<dbReference type="Gene3D" id="3.30.420.40">
    <property type="match status" value="2"/>
</dbReference>
<keyword evidence="2" id="KW-1133">Transmembrane helix</keyword>
<dbReference type="InterPro" id="IPR043129">
    <property type="entry name" value="ATPase_NBD"/>
</dbReference>
<accession>H5U4Z2</accession>
<keyword evidence="2" id="KW-0472">Membrane</keyword>
<keyword evidence="4" id="KW-1185">Reference proteome</keyword>
<dbReference type="RefSeq" id="WP_005207894.1">
    <property type="nucleotide sequence ID" value="NZ_BAFC01000113.1"/>
</dbReference>
<proteinExistence type="predicted"/>
<feature type="compositionally biased region" description="Low complexity" evidence="1">
    <location>
        <begin position="388"/>
        <end position="426"/>
    </location>
</feature>
<dbReference type="Proteomes" id="UP000005845">
    <property type="component" value="Unassembled WGS sequence"/>
</dbReference>
<dbReference type="Gene3D" id="3.90.640.10">
    <property type="entry name" value="Actin, Chain A, domain 4"/>
    <property type="match status" value="1"/>
</dbReference>
<dbReference type="EMBL" id="BAFC01000113">
    <property type="protein sequence ID" value="GAB40800.1"/>
    <property type="molecule type" value="Genomic_DNA"/>
</dbReference>
<feature type="compositionally biased region" description="Polar residues" evidence="1">
    <location>
        <begin position="364"/>
        <end position="373"/>
    </location>
</feature>
<name>H5U4Z2_9ACTN</name>
<evidence type="ECO:0000313" key="4">
    <source>
        <dbReference type="Proteomes" id="UP000005845"/>
    </source>
</evidence>
<gene>
    <name evidence="3" type="ORF">GOSPT_115_00570</name>
</gene>
<dbReference type="SUPFAM" id="SSF53067">
    <property type="entry name" value="Actin-like ATPase domain"/>
    <property type="match status" value="1"/>
</dbReference>
<reference evidence="3 4" key="1">
    <citation type="submission" date="2012-02" db="EMBL/GenBank/DDBJ databases">
        <title>Whole genome shotgun sequence of Gordonia sputi NBRC 100414.</title>
        <authorList>
            <person name="Yoshida I."/>
            <person name="Hosoyama A."/>
            <person name="Tsuchikane K."/>
            <person name="Katsumata H."/>
            <person name="Yamazaki S."/>
            <person name="Fujita N."/>
        </authorList>
    </citation>
    <scope>NUCLEOTIDE SEQUENCE [LARGE SCALE GENOMIC DNA]</scope>
    <source>
        <strain evidence="3 4">NBRC 100414</strain>
    </source>
</reference>
<keyword evidence="2" id="KW-0812">Transmembrane</keyword>
<feature type="compositionally biased region" description="Low complexity" evidence="1">
    <location>
        <begin position="489"/>
        <end position="508"/>
    </location>
</feature>
<feature type="compositionally biased region" description="Pro residues" evidence="1">
    <location>
        <begin position="427"/>
        <end position="450"/>
    </location>
</feature>
<organism evidence="3 4">
    <name type="scientific">Gordonia sputi NBRC 100414</name>
    <dbReference type="NCBI Taxonomy" id="1089453"/>
    <lineage>
        <taxon>Bacteria</taxon>
        <taxon>Bacillati</taxon>
        <taxon>Actinomycetota</taxon>
        <taxon>Actinomycetes</taxon>
        <taxon>Mycobacteriales</taxon>
        <taxon>Gordoniaceae</taxon>
        <taxon>Gordonia</taxon>
    </lineage>
</organism>
<feature type="region of interest" description="Disordered" evidence="1">
    <location>
        <begin position="330"/>
        <end position="508"/>
    </location>
</feature>
<evidence type="ECO:0000313" key="3">
    <source>
        <dbReference type="EMBL" id="GAB40800.1"/>
    </source>
</evidence>
<dbReference type="eggNOG" id="COG0443">
    <property type="taxonomic scope" value="Bacteria"/>
</dbReference>
<evidence type="ECO:0000256" key="1">
    <source>
        <dbReference type="SAM" id="MobiDB-lite"/>
    </source>
</evidence>
<evidence type="ECO:0000256" key="2">
    <source>
        <dbReference type="SAM" id="Phobius"/>
    </source>
</evidence>
<feature type="compositionally biased region" description="Polar residues" evidence="1">
    <location>
        <begin position="330"/>
        <end position="356"/>
    </location>
</feature>